<keyword evidence="2 4" id="KW-0238">DNA-binding</keyword>
<keyword evidence="7" id="KW-1185">Reference proteome</keyword>
<feature type="DNA-binding region" description="H-T-H motif" evidence="4">
    <location>
        <begin position="33"/>
        <end position="52"/>
    </location>
</feature>
<dbReference type="PROSITE" id="PS50977">
    <property type="entry name" value="HTH_TETR_2"/>
    <property type="match status" value="1"/>
</dbReference>
<evidence type="ECO:0000256" key="3">
    <source>
        <dbReference type="ARBA" id="ARBA00023163"/>
    </source>
</evidence>
<keyword evidence="3" id="KW-0804">Transcription</keyword>
<dbReference type="Proteomes" id="UP000291189">
    <property type="component" value="Unassembled WGS sequence"/>
</dbReference>
<keyword evidence="1" id="KW-0805">Transcription regulation</keyword>
<dbReference type="Pfam" id="PF00440">
    <property type="entry name" value="TetR_N"/>
    <property type="match status" value="1"/>
</dbReference>
<dbReference type="InterPro" id="IPR054129">
    <property type="entry name" value="DesT_TetR_C"/>
</dbReference>
<dbReference type="InterPro" id="IPR050109">
    <property type="entry name" value="HTH-type_TetR-like_transc_reg"/>
</dbReference>
<feature type="domain" description="HTH tetR-type" evidence="5">
    <location>
        <begin position="10"/>
        <end position="70"/>
    </location>
</feature>
<dbReference type="InterPro" id="IPR009057">
    <property type="entry name" value="Homeodomain-like_sf"/>
</dbReference>
<dbReference type="GO" id="GO:0003700">
    <property type="term" value="F:DNA-binding transcription factor activity"/>
    <property type="evidence" value="ECO:0007669"/>
    <property type="project" value="TreeGrafter"/>
</dbReference>
<reference evidence="6 7" key="1">
    <citation type="submission" date="2019-01" db="EMBL/GenBank/DDBJ databases">
        <title>Nocardioides guangzhouensis sp. nov., an actinobacterium isolated from soil.</title>
        <authorList>
            <person name="Fu Y."/>
            <person name="Cai Y."/>
            <person name="Lin Z."/>
            <person name="Chen P."/>
        </authorList>
    </citation>
    <scope>NUCLEOTIDE SEQUENCE [LARGE SCALE GENOMIC DNA]</scope>
    <source>
        <strain evidence="6 7">NBRC 105384</strain>
    </source>
</reference>
<evidence type="ECO:0000313" key="6">
    <source>
        <dbReference type="EMBL" id="RYU11008.1"/>
    </source>
</evidence>
<dbReference type="RefSeq" id="WP_129988148.1">
    <property type="nucleotide sequence ID" value="NZ_SDPU01000027.1"/>
</dbReference>
<evidence type="ECO:0000256" key="4">
    <source>
        <dbReference type="PROSITE-ProRule" id="PRU00335"/>
    </source>
</evidence>
<name>A0A4Q5J073_9ACTN</name>
<proteinExistence type="predicted"/>
<accession>A0A4Q5J073</accession>
<dbReference type="EMBL" id="SDPU01000027">
    <property type="protein sequence ID" value="RYU11008.1"/>
    <property type="molecule type" value="Genomic_DNA"/>
</dbReference>
<evidence type="ECO:0000259" key="5">
    <source>
        <dbReference type="PROSITE" id="PS50977"/>
    </source>
</evidence>
<dbReference type="SUPFAM" id="SSF46689">
    <property type="entry name" value="Homeodomain-like"/>
    <property type="match status" value="1"/>
</dbReference>
<organism evidence="6 7">
    <name type="scientific">Nocardioides iriomotensis</name>
    <dbReference type="NCBI Taxonomy" id="715784"/>
    <lineage>
        <taxon>Bacteria</taxon>
        <taxon>Bacillati</taxon>
        <taxon>Actinomycetota</taxon>
        <taxon>Actinomycetes</taxon>
        <taxon>Propionibacteriales</taxon>
        <taxon>Nocardioidaceae</taxon>
        <taxon>Nocardioides</taxon>
    </lineage>
</organism>
<protein>
    <submittedName>
        <fullName evidence="6">TetR/AcrR family transcriptional regulator</fullName>
    </submittedName>
</protein>
<dbReference type="AlphaFoldDB" id="A0A4Q5J073"/>
<evidence type="ECO:0000256" key="2">
    <source>
        <dbReference type="ARBA" id="ARBA00023125"/>
    </source>
</evidence>
<sequence length="206" mass="22042">MTTRVRMTPDERREQLLAHGVRLLSTHSVDELSIDMLAEEAGISRGLLYHYFGNKQDFHRAVVRKAADDLIGVTAPPATGEPLERLAASLEAYVDYVVANYEGYSSLVRGAAGGNADLRRIYEEARGALTDRIFVAAGDGDGVDPVLGVTLVDTPASRLMVRGWSAMTEDVVLAWVRDPAGVSKPDLLLMLAAALPGALSGVPAPD</sequence>
<dbReference type="Pfam" id="PF21943">
    <property type="entry name" value="TetR_C_46"/>
    <property type="match status" value="1"/>
</dbReference>
<dbReference type="PANTHER" id="PTHR30055:SF174">
    <property type="entry name" value="TRANSCRIPTIONAL REGULATORY PROTEIN (PROBABLY TETR-FAMILY)-RELATED"/>
    <property type="match status" value="1"/>
</dbReference>
<dbReference type="Gene3D" id="1.10.357.10">
    <property type="entry name" value="Tetracycline Repressor, domain 2"/>
    <property type="match status" value="1"/>
</dbReference>
<dbReference type="InterPro" id="IPR001647">
    <property type="entry name" value="HTH_TetR"/>
</dbReference>
<dbReference type="GO" id="GO:0000976">
    <property type="term" value="F:transcription cis-regulatory region binding"/>
    <property type="evidence" value="ECO:0007669"/>
    <property type="project" value="TreeGrafter"/>
</dbReference>
<dbReference type="PANTHER" id="PTHR30055">
    <property type="entry name" value="HTH-TYPE TRANSCRIPTIONAL REGULATOR RUTR"/>
    <property type="match status" value="1"/>
</dbReference>
<evidence type="ECO:0000313" key="7">
    <source>
        <dbReference type="Proteomes" id="UP000291189"/>
    </source>
</evidence>
<evidence type="ECO:0000256" key="1">
    <source>
        <dbReference type="ARBA" id="ARBA00023015"/>
    </source>
</evidence>
<dbReference type="OrthoDB" id="8479950at2"/>
<comment type="caution">
    <text evidence="6">The sequence shown here is derived from an EMBL/GenBank/DDBJ whole genome shotgun (WGS) entry which is preliminary data.</text>
</comment>
<gene>
    <name evidence="6" type="ORF">ETU37_14975</name>
</gene>